<accession>A0A6A6T9Y4</accession>
<name>A0A6A6T9Y4_9PLEO</name>
<reference evidence="2" key="1">
    <citation type="journal article" date="2020" name="Stud. Mycol.">
        <title>101 Dothideomycetes genomes: a test case for predicting lifestyles and emergence of pathogens.</title>
        <authorList>
            <person name="Haridas S."/>
            <person name="Albert R."/>
            <person name="Binder M."/>
            <person name="Bloem J."/>
            <person name="Labutti K."/>
            <person name="Salamov A."/>
            <person name="Andreopoulos B."/>
            <person name="Baker S."/>
            <person name="Barry K."/>
            <person name="Bills G."/>
            <person name="Bluhm B."/>
            <person name="Cannon C."/>
            <person name="Castanera R."/>
            <person name="Culley D."/>
            <person name="Daum C."/>
            <person name="Ezra D."/>
            <person name="Gonzalez J."/>
            <person name="Henrissat B."/>
            <person name="Kuo A."/>
            <person name="Liang C."/>
            <person name="Lipzen A."/>
            <person name="Lutzoni F."/>
            <person name="Magnuson J."/>
            <person name="Mondo S."/>
            <person name="Nolan M."/>
            <person name="Ohm R."/>
            <person name="Pangilinan J."/>
            <person name="Park H.-J."/>
            <person name="Ramirez L."/>
            <person name="Alfaro M."/>
            <person name="Sun H."/>
            <person name="Tritt A."/>
            <person name="Yoshinaga Y."/>
            <person name="Zwiers L.-H."/>
            <person name="Turgeon B."/>
            <person name="Goodwin S."/>
            <person name="Spatafora J."/>
            <person name="Crous P."/>
            <person name="Grigoriev I."/>
        </authorList>
    </citation>
    <scope>NUCLEOTIDE SEQUENCE</scope>
    <source>
        <strain evidence="2">CBS 122681</strain>
    </source>
</reference>
<feature type="signal peptide" evidence="1">
    <location>
        <begin position="1"/>
        <end position="20"/>
    </location>
</feature>
<protein>
    <submittedName>
        <fullName evidence="2">Polysaccharide lyase family 20 protein</fullName>
    </submittedName>
</protein>
<feature type="chain" id="PRO_5025619753" evidence="1">
    <location>
        <begin position="21"/>
        <end position="259"/>
    </location>
</feature>
<keyword evidence="2" id="KW-0456">Lyase</keyword>
<organism evidence="2 3">
    <name type="scientific">Lophiostoma macrostomum CBS 122681</name>
    <dbReference type="NCBI Taxonomy" id="1314788"/>
    <lineage>
        <taxon>Eukaryota</taxon>
        <taxon>Fungi</taxon>
        <taxon>Dikarya</taxon>
        <taxon>Ascomycota</taxon>
        <taxon>Pezizomycotina</taxon>
        <taxon>Dothideomycetes</taxon>
        <taxon>Pleosporomycetidae</taxon>
        <taxon>Pleosporales</taxon>
        <taxon>Lophiostomataceae</taxon>
        <taxon>Lophiostoma</taxon>
    </lineage>
</organism>
<dbReference type="OrthoDB" id="3889489at2759"/>
<dbReference type="InterPro" id="IPR025975">
    <property type="entry name" value="Polysacc_lyase"/>
</dbReference>
<dbReference type="GO" id="GO:0016829">
    <property type="term" value="F:lyase activity"/>
    <property type="evidence" value="ECO:0007669"/>
    <property type="project" value="UniProtKB-KW"/>
</dbReference>
<dbReference type="Proteomes" id="UP000799324">
    <property type="component" value="Unassembled WGS sequence"/>
</dbReference>
<keyword evidence="1" id="KW-0732">Signal</keyword>
<gene>
    <name evidence="2" type="ORF">K491DRAFT_656213</name>
</gene>
<evidence type="ECO:0000256" key="1">
    <source>
        <dbReference type="SAM" id="SignalP"/>
    </source>
</evidence>
<evidence type="ECO:0000313" key="2">
    <source>
        <dbReference type="EMBL" id="KAF2656616.1"/>
    </source>
</evidence>
<dbReference type="AlphaFoldDB" id="A0A6A6T9Y4"/>
<dbReference type="Pfam" id="PF14099">
    <property type="entry name" value="Polysacc_lyase"/>
    <property type="match status" value="1"/>
</dbReference>
<keyword evidence="3" id="KW-1185">Reference proteome</keyword>
<evidence type="ECO:0000313" key="3">
    <source>
        <dbReference type="Proteomes" id="UP000799324"/>
    </source>
</evidence>
<sequence length="259" mass="29194">MLVKTIAFAFGLLALPLANAVPEFVNHGTTAGFNIPKPEASGTVQQVNNVYYRSPDSPNALKMTQTYLGTGYTGRYHSEAYYNNGYHRGDTKFYGFAFRLSQDWQFSPAQSYNIGQWIADFTDTGCDDYSPTSMIWLSGTTLYSRTGWVTLTLLKTRSFALQSDIQAGVWYKLTFQITWASDATGQFKAWVNGTKVHQEYDIPTTLLDDGREFSFRVGLYANGWHDNDHKNLGTQDFRQVWIDEVGVGSEFADADPDRL</sequence>
<proteinExistence type="predicted"/>
<dbReference type="EMBL" id="MU004334">
    <property type="protein sequence ID" value="KAF2656616.1"/>
    <property type="molecule type" value="Genomic_DNA"/>
</dbReference>
<dbReference type="Gene3D" id="2.60.120.200">
    <property type="match status" value="1"/>
</dbReference>